<dbReference type="GeneID" id="301134643"/>
<protein>
    <recommendedName>
        <fullName evidence="8">Transport permease protein</fullName>
    </recommendedName>
</protein>
<keyword evidence="6 8" id="KW-1133">Transmembrane helix</keyword>
<dbReference type="GO" id="GO:0140359">
    <property type="term" value="F:ABC-type transporter activity"/>
    <property type="evidence" value="ECO:0007669"/>
    <property type="project" value="InterPro"/>
</dbReference>
<comment type="subcellular location">
    <subcellularLocation>
        <location evidence="1 8">Cell membrane</location>
        <topology evidence="1 8">Multi-pass membrane protein</topology>
    </subcellularLocation>
</comment>
<keyword evidence="5 8" id="KW-0812">Transmembrane</keyword>
<keyword evidence="7 8" id="KW-0472">Membrane</keyword>
<dbReference type="PATRIC" id="fig|263475.3.peg.449"/>
<gene>
    <name evidence="10" type="ORF">AMD00_00710</name>
</gene>
<evidence type="ECO:0000256" key="3">
    <source>
        <dbReference type="ARBA" id="ARBA00022448"/>
    </source>
</evidence>
<evidence type="ECO:0000256" key="6">
    <source>
        <dbReference type="ARBA" id="ARBA00022989"/>
    </source>
</evidence>
<feature type="transmembrane region" description="Helical" evidence="8">
    <location>
        <begin position="144"/>
        <end position="167"/>
    </location>
</feature>
<comment type="similarity">
    <text evidence="2 8">Belongs to the ABC-2 integral membrane protein family.</text>
</comment>
<feature type="transmembrane region" description="Helical" evidence="8">
    <location>
        <begin position="37"/>
        <end position="58"/>
    </location>
</feature>
<dbReference type="RefSeq" id="WP_053415185.1">
    <property type="nucleotide sequence ID" value="NZ_LILB01000001.1"/>
</dbReference>
<feature type="transmembrane region" description="Helical" evidence="8">
    <location>
        <begin position="70"/>
        <end position="88"/>
    </location>
</feature>
<evidence type="ECO:0000256" key="5">
    <source>
        <dbReference type="ARBA" id="ARBA00022692"/>
    </source>
</evidence>
<keyword evidence="4 8" id="KW-1003">Cell membrane</keyword>
<dbReference type="Pfam" id="PF01061">
    <property type="entry name" value="ABC2_membrane"/>
    <property type="match status" value="1"/>
</dbReference>
<organism evidence="10 11">
    <name type="scientific">Viridibacillus arvi</name>
    <dbReference type="NCBI Taxonomy" id="263475"/>
    <lineage>
        <taxon>Bacteria</taxon>
        <taxon>Bacillati</taxon>
        <taxon>Bacillota</taxon>
        <taxon>Bacilli</taxon>
        <taxon>Bacillales</taxon>
        <taxon>Caryophanaceae</taxon>
        <taxon>Viridibacillus</taxon>
    </lineage>
</organism>
<accession>A0A0M0LJA8</accession>
<evidence type="ECO:0000256" key="7">
    <source>
        <dbReference type="ARBA" id="ARBA00023136"/>
    </source>
</evidence>
<evidence type="ECO:0000313" key="10">
    <source>
        <dbReference type="EMBL" id="KOO51066.1"/>
    </source>
</evidence>
<keyword evidence="3 8" id="KW-0813">Transport</keyword>
<dbReference type="EMBL" id="LILB01000001">
    <property type="protein sequence ID" value="KOO51066.1"/>
    <property type="molecule type" value="Genomic_DNA"/>
</dbReference>
<name>A0A0M0LJA8_9BACL</name>
<proteinExistence type="inferred from homology"/>
<reference evidence="11" key="1">
    <citation type="submission" date="2015-08" db="EMBL/GenBank/DDBJ databases">
        <title>Fjat-10028 dsm 16317.</title>
        <authorList>
            <person name="Liu B."/>
            <person name="Wang J."/>
            <person name="Zhu Y."/>
            <person name="Liu G."/>
            <person name="Chen Q."/>
            <person name="Chen Z."/>
            <person name="Lan J."/>
            <person name="Che J."/>
            <person name="Ge C."/>
            <person name="Shi H."/>
            <person name="Pan Z."/>
            <person name="Liu X."/>
        </authorList>
    </citation>
    <scope>NUCLEOTIDE SEQUENCE [LARGE SCALE GENOMIC DNA]</scope>
    <source>
        <strain evidence="11">DSM 16317</strain>
    </source>
</reference>
<feature type="transmembrane region" description="Helical" evidence="8">
    <location>
        <begin position="109"/>
        <end position="138"/>
    </location>
</feature>
<dbReference type="GO" id="GO:0015920">
    <property type="term" value="P:lipopolysaccharide transport"/>
    <property type="evidence" value="ECO:0007669"/>
    <property type="project" value="TreeGrafter"/>
</dbReference>
<feature type="domain" description="ABC transmembrane type-2" evidence="9">
    <location>
        <begin position="35"/>
        <end position="259"/>
    </location>
</feature>
<evidence type="ECO:0000259" key="9">
    <source>
        <dbReference type="PROSITE" id="PS51012"/>
    </source>
</evidence>
<evidence type="ECO:0000256" key="1">
    <source>
        <dbReference type="ARBA" id="ARBA00004651"/>
    </source>
</evidence>
<keyword evidence="11" id="KW-1185">Reference proteome</keyword>
<evidence type="ECO:0000256" key="8">
    <source>
        <dbReference type="RuleBase" id="RU361157"/>
    </source>
</evidence>
<dbReference type="PANTHER" id="PTHR30413">
    <property type="entry name" value="INNER MEMBRANE TRANSPORT PERMEASE"/>
    <property type="match status" value="1"/>
</dbReference>
<comment type="caution">
    <text evidence="10">The sequence shown here is derived from an EMBL/GenBank/DDBJ whole genome shotgun (WGS) entry which is preliminary data.</text>
</comment>
<dbReference type="InterPro" id="IPR013525">
    <property type="entry name" value="ABC2_TM"/>
</dbReference>
<sequence>MNFVRQILKEQISHLNLIFRLSLYEEKGKYAMHYLGALWQILNPFIQIGVYWLIFGLGIRKGSPVEGTPFFLWLIIGLVPWLYISRTITQASNSVYAKVNLVSKMNFPVSVLPTIIIVGNSISFIPMIILTLGIVLGYGIFSGIYLLQLLYYLVSLYVFLFAMTLLLSTITTIIRDIQIIIQSIVRLMMYFLPIVWNVHNFPELLVSMLKLNPLFYIIEGFRHSLLGGEWFFEDIPYTIYFWSITILILTIGSYIHLKFRDRFVDYL</sequence>
<dbReference type="GO" id="GO:0005886">
    <property type="term" value="C:plasma membrane"/>
    <property type="evidence" value="ECO:0007669"/>
    <property type="project" value="UniProtKB-SubCell"/>
</dbReference>
<dbReference type="PROSITE" id="PS51012">
    <property type="entry name" value="ABC_TM2"/>
    <property type="match status" value="1"/>
</dbReference>
<feature type="transmembrane region" description="Helical" evidence="8">
    <location>
        <begin position="179"/>
        <end position="199"/>
    </location>
</feature>
<dbReference type="PANTHER" id="PTHR30413:SF10">
    <property type="entry name" value="CAPSULE POLYSACCHARIDE EXPORT INNER-MEMBRANE PROTEIN CTRC"/>
    <property type="match status" value="1"/>
</dbReference>
<feature type="transmembrane region" description="Helical" evidence="8">
    <location>
        <begin position="239"/>
        <end position="257"/>
    </location>
</feature>
<evidence type="ECO:0000256" key="4">
    <source>
        <dbReference type="ARBA" id="ARBA00022475"/>
    </source>
</evidence>
<evidence type="ECO:0000256" key="2">
    <source>
        <dbReference type="ARBA" id="ARBA00007783"/>
    </source>
</evidence>
<dbReference type="AlphaFoldDB" id="A0A0M0LJA8"/>
<dbReference type="OrthoDB" id="9794365at2"/>
<dbReference type="InterPro" id="IPR047817">
    <property type="entry name" value="ABC2_TM_bact-type"/>
</dbReference>
<evidence type="ECO:0000313" key="11">
    <source>
        <dbReference type="Proteomes" id="UP000036867"/>
    </source>
</evidence>
<dbReference type="Proteomes" id="UP000036867">
    <property type="component" value="Unassembled WGS sequence"/>
</dbReference>
<dbReference type="STRING" id="263475.AMD00_00710"/>